<dbReference type="GO" id="GO:0003755">
    <property type="term" value="F:peptidyl-prolyl cis-trans isomerase activity"/>
    <property type="evidence" value="ECO:0007669"/>
    <property type="project" value="UniProtKB-KW"/>
</dbReference>
<accession>A0AAV9IED7</accession>
<keyword evidence="6" id="KW-0472">Membrane</keyword>
<evidence type="ECO:0000256" key="3">
    <source>
        <dbReference type="ARBA" id="ARBA00023110"/>
    </source>
</evidence>
<dbReference type="PROSITE" id="PS51257">
    <property type="entry name" value="PROKAR_LIPOPROTEIN"/>
    <property type="match status" value="1"/>
</dbReference>
<dbReference type="EMBL" id="JANCYU010000031">
    <property type="protein sequence ID" value="KAK4525581.1"/>
    <property type="molecule type" value="Genomic_DNA"/>
</dbReference>
<evidence type="ECO:0000256" key="4">
    <source>
        <dbReference type="ARBA" id="ARBA00023235"/>
    </source>
</evidence>
<organism evidence="8 9">
    <name type="scientific">Galdieria yellowstonensis</name>
    <dbReference type="NCBI Taxonomy" id="3028027"/>
    <lineage>
        <taxon>Eukaryota</taxon>
        <taxon>Rhodophyta</taxon>
        <taxon>Bangiophyceae</taxon>
        <taxon>Galdieriales</taxon>
        <taxon>Galdieriaceae</taxon>
        <taxon>Galdieria</taxon>
    </lineage>
</organism>
<evidence type="ECO:0000256" key="6">
    <source>
        <dbReference type="SAM" id="Phobius"/>
    </source>
</evidence>
<keyword evidence="9" id="KW-1185">Reference proteome</keyword>
<evidence type="ECO:0000313" key="8">
    <source>
        <dbReference type="EMBL" id="KAK4525581.1"/>
    </source>
</evidence>
<dbReference type="InterPro" id="IPR044609">
    <property type="entry name" value="FKBP2/11"/>
</dbReference>
<evidence type="ECO:0000256" key="5">
    <source>
        <dbReference type="PROSITE-ProRule" id="PRU00277"/>
    </source>
</evidence>
<keyword evidence="3 5" id="KW-0697">Rotamase</keyword>
<dbReference type="EC" id="5.2.1.8" evidence="2 5"/>
<dbReference type="InterPro" id="IPR001179">
    <property type="entry name" value="PPIase_FKBP_dom"/>
</dbReference>
<evidence type="ECO:0000256" key="1">
    <source>
        <dbReference type="ARBA" id="ARBA00000971"/>
    </source>
</evidence>
<dbReference type="GO" id="GO:0005783">
    <property type="term" value="C:endoplasmic reticulum"/>
    <property type="evidence" value="ECO:0007669"/>
    <property type="project" value="TreeGrafter"/>
</dbReference>
<proteinExistence type="predicted"/>
<keyword evidence="6" id="KW-0812">Transmembrane</keyword>
<dbReference type="PROSITE" id="PS50059">
    <property type="entry name" value="FKBP_PPIASE"/>
    <property type="match status" value="1"/>
</dbReference>
<dbReference type="PANTHER" id="PTHR45779">
    <property type="entry name" value="PEPTIDYLPROLYL ISOMERASE"/>
    <property type="match status" value="1"/>
</dbReference>
<feature type="domain" description="PPIase FKBP-type" evidence="7">
    <location>
        <begin position="130"/>
        <end position="191"/>
    </location>
</feature>
<keyword evidence="4 5" id="KW-0413">Isomerase</keyword>
<dbReference type="Gene3D" id="3.10.50.40">
    <property type="match status" value="1"/>
</dbReference>
<name>A0AAV9IED7_9RHOD</name>
<keyword evidence="6" id="KW-1133">Transmembrane helix</keyword>
<dbReference type="SUPFAM" id="SSF54534">
    <property type="entry name" value="FKBP-like"/>
    <property type="match status" value="1"/>
</dbReference>
<sequence>MKKRLKRRKQAASIVQQHLWTFIACIALGCGIYFGMNYKNDSTETFSFVSHFEDVLQSPEGNWTDIPGFAFRTESEDNPWRLVSLKERYSDVSWDKMLESTTFKNKGVTIHRHQTVVGCGGSFVTGANWGDFLHLRFIGKLDNGTVFYSTRGRKQLFRFQLGWKNISKGWTIGLVGMCPGEIRELIVPSELFNDYERSLYSSGWKGRELYYLIQLVCIGEDASPPEHHFRHRKDPYELLVEHTVIVPAKRKQNCHRACQLRNLVCFKRGFAILNNCPTLSEYLDCRECEIATLERVGPDMPCRVSLKAPSSYSLGACMVSPNLSLTSCDASHVHTERLCPCVVATDMLLEKTQYLKR</sequence>
<comment type="caution">
    <text evidence="8">The sequence shown here is derived from an EMBL/GenBank/DDBJ whole genome shotgun (WGS) entry which is preliminary data.</text>
</comment>
<dbReference type="Pfam" id="PF00254">
    <property type="entry name" value="FKBP_C"/>
    <property type="match status" value="1"/>
</dbReference>
<comment type="catalytic activity">
    <reaction evidence="1 5">
        <text>[protein]-peptidylproline (omega=180) = [protein]-peptidylproline (omega=0)</text>
        <dbReference type="Rhea" id="RHEA:16237"/>
        <dbReference type="Rhea" id="RHEA-COMP:10747"/>
        <dbReference type="Rhea" id="RHEA-COMP:10748"/>
        <dbReference type="ChEBI" id="CHEBI:83833"/>
        <dbReference type="ChEBI" id="CHEBI:83834"/>
        <dbReference type="EC" id="5.2.1.8"/>
    </reaction>
</comment>
<dbReference type="AlphaFoldDB" id="A0AAV9IED7"/>
<dbReference type="Proteomes" id="UP001300502">
    <property type="component" value="Unassembled WGS sequence"/>
</dbReference>
<dbReference type="PANTHER" id="PTHR45779:SF3">
    <property type="entry name" value="PEPTIDYL-PROLYL CIS-TRANS ISOMERASE FKBP2"/>
    <property type="match status" value="1"/>
</dbReference>
<reference evidence="8 9" key="1">
    <citation type="submission" date="2022-07" db="EMBL/GenBank/DDBJ databases">
        <title>Genome-wide signatures of adaptation to extreme environments.</title>
        <authorList>
            <person name="Cho C.H."/>
            <person name="Yoon H.S."/>
        </authorList>
    </citation>
    <scope>NUCLEOTIDE SEQUENCE [LARGE SCALE GENOMIC DNA]</scope>
    <source>
        <strain evidence="8 9">108.79 E11</strain>
    </source>
</reference>
<evidence type="ECO:0000259" key="7">
    <source>
        <dbReference type="PROSITE" id="PS50059"/>
    </source>
</evidence>
<dbReference type="InterPro" id="IPR046357">
    <property type="entry name" value="PPIase_dom_sf"/>
</dbReference>
<evidence type="ECO:0000256" key="2">
    <source>
        <dbReference type="ARBA" id="ARBA00013194"/>
    </source>
</evidence>
<evidence type="ECO:0000313" key="9">
    <source>
        <dbReference type="Proteomes" id="UP001300502"/>
    </source>
</evidence>
<protein>
    <recommendedName>
        <fullName evidence="2 5">peptidylprolyl isomerase</fullName>
        <ecNumber evidence="2 5">5.2.1.8</ecNumber>
    </recommendedName>
</protein>
<feature type="transmembrane region" description="Helical" evidence="6">
    <location>
        <begin position="20"/>
        <end position="38"/>
    </location>
</feature>
<gene>
    <name evidence="8" type="ORF">GAYE_SCF13G3489</name>
</gene>